<dbReference type="SUPFAM" id="SSF51338">
    <property type="entry name" value="Composite domain of metallo-dependent hydrolases"/>
    <property type="match status" value="1"/>
</dbReference>
<name>A0ABU2H1V5_9ACTN</name>
<gene>
    <name evidence="2" type="ORF">RIF23_00690</name>
</gene>
<evidence type="ECO:0000313" key="3">
    <source>
        <dbReference type="Proteomes" id="UP001250214"/>
    </source>
</evidence>
<sequence>MSQQPLRFTGARLIDGTGTTPVDNAVVVTDASGQIAYAGTADSAPPHQPEQHTVDVDGRVLLPGFIDCHVHLGLASPRALLWNHLDQHRSLLAFETAERMRATLEAGVTTVRDLGGLDAGFRTAWQRGLVTGPRMQLALRLMSHTGGHADFTQPSGFDPHTWLAGATEIADSEQEAVVATRRLIRDGADVIKVCATGGLSSPSDTPHDEGITAAEITAIVDEARRHGGRAVAAHAQGAAGIRNAVEGGVTSVEHGYLIDDAGIELMLERGTFLVPTLNTFDYAGREHLMTDKAYAEKLRLGEVTFTRVAEAIRRGVRVALGTDAGIAQHGANLGELRFLTQLGMSPQQAIAAGTRDAAQLLGLADRIGTVEAGKLADLVVCDGDPLHDVEVLTDPTNIRMVVQAGQTVKDTTGTGPA</sequence>
<dbReference type="InterPro" id="IPR032466">
    <property type="entry name" value="Metal_Hydrolase"/>
</dbReference>
<dbReference type="PANTHER" id="PTHR43135">
    <property type="entry name" value="ALPHA-D-RIBOSE 1-METHYLPHOSPHONATE 5-TRIPHOSPHATE DIPHOSPHATASE"/>
    <property type="match status" value="1"/>
</dbReference>
<dbReference type="InterPro" id="IPR057744">
    <property type="entry name" value="OTAase-like"/>
</dbReference>
<dbReference type="Pfam" id="PF01979">
    <property type="entry name" value="Amidohydro_1"/>
    <property type="match status" value="1"/>
</dbReference>
<reference evidence="3" key="1">
    <citation type="submission" date="2023-07" db="EMBL/GenBank/DDBJ databases">
        <title>Novel species in the genus Lipingzhangella isolated from Sambhar Salt Lake.</title>
        <authorList>
            <person name="Jiya N."/>
            <person name="Kajale S."/>
            <person name="Sharma A."/>
        </authorList>
    </citation>
    <scope>NUCLEOTIDE SEQUENCE [LARGE SCALE GENOMIC DNA]</scope>
    <source>
        <strain evidence="3">LS1_29</strain>
    </source>
</reference>
<evidence type="ECO:0000259" key="1">
    <source>
        <dbReference type="Pfam" id="PF01979"/>
    </source>
</evidence>
<dbReference type="PANTHER" id="PTHR43135:SF3">
    <property type="entry name" value="ALPHA-D-RIBOSE 1-METHYLPHOSPHONATE 5-TRIPHOSPHATE DIPHOSPHATASE"/>
    <property type="match status" value="1"/>
</dbReference>
<evidence type="ECO:0000313" key="2">
    <source>
        <dbReference type="EMBL" id="MDS1268805.1"/>
    </source>
</evidence>
<accession>A0ABU2H1V5</accession>
<dbReference type="Proteomes" id="UP001250214">
    <property type="component" value="Unassembled WGS sequence"/>
</dbReference>
<dbReference type="SUPFAM" id="SSF51556">
    <property type="entry name" value="Metallo-dependent hydrolases"/>
    <property type="match status" value="1"/>
</dbReference>
<feature type="domain" description="Amidohydrolase-related" evidence="1">
    <location>
        <begin position="60"/>
        <end position="408"/>
    </location>
</feature>
<proteinExistence type="predicted"/>
<dbReference type="InterPro" id="IPR006680">
    <property type="entry name" value="Amidohydro-rel"/>
</dbReference>
<dbReference type="InterPro" id="IPR011059">
    <property type="entry name" value="Metal-dep_hydrolase_composite"/>
</dbReference>
<dbReference type="Gene3D" id="2.30.40.10">
    <property type="entry name" value="Urease, subunit C, domain 1"/>
    <property type="match status" value="1"/>
</dbReference>
<dbReference type="EMBL" id="JAVLVT010000001">
    <property type="protein sequence ID" value="MDS1268805.1"/>
    <property type="molecule type" value="Genomic_DNA"/>
</dbReference>
<organism evidence="2 3">
    <name type="scientific">Lipingzhangella rawalii</name>
    <dbReference type="NCBI Taxonomy" id="2055835"/>
    <lineage>
        <taxon>Bacteria</taxon>
        <taxon>Bacillati</taxon>
        <taxon>Actinomycetota</taxon>
        <taxon>Actinomycetes</taxon>
        <taxon>Streptosporangiales</taxon>
        <taxon>Nocardiopsidaceae</taxon>
        <taxon>Lipingzhangella</taxon>
    </lineage>
</organism>
<dbReference type="RefSeq" id="WP_310910317.1">
    <property type="nucleotide sequence ID" value="NZ_JAVLVT010000001.1"/>
</dbReference>
<keyword evidence="3" id="KW-1185">Reference proteome</keyword>
<protein>
    <submittedName>
        <fullName evidence="2">Amidohydrolase family protein</fullName>
    </submittedName>
</protein>
<dbReference type="InterPro" id="IPR051781">
    <property type="entry name" value="Metallo-dep_Hydrolase"/>
</dbReference>
<dbReference type="CDD" id="cd01299">
    <property type="entry name" value="Met_dep_hydrolase_A"/>
    <property type="match status" value="1"/>
</dbReference>
<dbReference type="Gene3D" id="3.20.20.140">
    <property type="entry name" value="Metal-dependent hydrolases"/>
    <property type="match status" value="1"/>
</dbReference>
<comment type="caution">
    <text evidence="2">The sequence shown here is derived from an EMBL/GenBank/DDBJ whole genome shotgun (WGS) entry which is preliminary data.</text>
</comment>